<reference evidence="11 12" key="1">
    <citation type="submission" date="2016-05" db="EMBL/GenBank/DDBJ databases">
        <title>Nuclear genome of Blastocystis sp. subtype 1 NandII.</title>
        <authorList>
            <person name="Gentekaki E."/>
            <person name="Curtis B."/>
            <person name="Stairs C."/>
            <person name="Eme L."/>
            <person name="Herman E."/>
            <person name="Klimes V."/>
            <person name="Arias M.C."/>
            <person name="Elias M."/>
            <person name="Hilliou F."/>
            <person name="Klute M."/>
            <person name="Malik S.-B."/>
            <person name="Pightling A."/>
            <person name="Rachubinski R."/>
            <person name="Salas D."/>
            <person name="Schlacht A."/>
            <person name="Suga H."/>
            <person name="Archibald J."/>
            <person name="Ball S.G."/>
            <person name="Clark G."/>
            <person name="Dacks J."/>
            <person name="Van Der Giezen M."/>
            <person name="Tsaousis A."/>
            <person name="Roger A."/>
        </authorList>
    </citation>
    <scope>NUCLEOTIDE SEQUENCE [LARGE SCALE GENOMIC DNA]</scope>
    <source>
        <strain evidence="12">ATCC 50177 / NandII</strain>
    </source>
</reference>
<dbReference type="GO" id="GO:0003723">
    <property type="term" value="F:RNA binding"/>
    <property type="evidence" value="ECO:0007669"/>
    <property type="project" value="UniProtKB-UniRule"/>
</dbReference>
<dbReference type="GO" id="GO:0005686">
    <property type="term" value="C:U2 snRNP"/>
    <property type="evidence" value="ECO:0007669"/>
    <property type="project" value="TreeGrafter"/>
</dbReference>
<dbReference type="InterPro" id="IPR047575">
    <property type="entry name" value="Sm"/>
</dbReference>
<dbReference type="GO" id="GO:0071013">
    <property type="term" value="C:catalytic step 2 spliceosome"/>
    <property type="evidence" value="ECO:0007669"/>
    <property type="project" value="TreeGrafter"/>
</dbReference>
<dbReference type="GO" id="GO:0043186">
    <property type="term" value="C:P granule"/>
    <property type="evidence" value="ECO:0007669"/>
    <property type="project" value="TreeGrafter"/>
</dbReference>
<dbReference type="GO" id="GO:0071011">
    <property type="term" value="C:precatalytic spliceosome"/>
    <property type="evidence" value="ECO:0007669"/>
    <property type="project" value="TreeGrafter"/>
</dbReference>
<comment type="subcellular location">
    <subcellularLocation>
        <location evidence="1 9">Nucleus</location>
    </subcellularLocation>
</comment>
<keyword evidence="6 9" id="KW-0508">mRNA splicing</keyword>
<dbReference type="PROSITE" id="PS52002">
    <property type="entry name" value="SM"/>
    <property type="match status" value="1"/>
</dbReference>
<dbReference type="PANTHER" id="PTHR10553:SF2">
    <property type="entry name" value="SMALL NUCLEAR RIBONUCLEOPROTEIN G"/>
    <property type="match status" value="1"/>
</dbReference>
<evidence type="ECO:0000313" key="12">
    <source>
        <dbReference type="Proteomes" id="UP000078348"/>
    </source>
</evidence>
<comment type="function">
    <text evidence="9">Plays a role in pre-mRNA splicing.</text>
</comment>
<dbReference type="SMART" id="SM00651">
    <property type="entry name" value="Sm"/>
    <property type="match status" value="1"/>
</dbReference>
<dbReference type="CDD" id="cd01719">
    <property type="entry name" value="Sm_G"/>
    <property type="match status" value="1"/>
</dbReference>
<keyword evidence="5 9" id="KW-0694">RNA-binding</keyword>
<proteinExistence type="inferred from homology"/>
<dbReference type="Gene3D" id="2.30.30.100">
    <property type="match status" value="1"/>
</dbReference>
<protein>
    <recommendedName>
        <fullName evidence="9">Small nuclear ribonucleoprotein G</fullName>
        <shortName evidence="9">snRNP-G</shortName>
    </recommendedName>
</protein>
<evidence type="ECO:0000259" key="10">
    <source>
        <dbReference type="PROSITE" id="PS52002"/>
    </source>
</evidence>
<dbReference type="GO" id="GO:0071004">
    <property type="term" value="C:U2-type prespliceosome"/>
    <property type="evidence" value="ECO:0007669"/>
    <property type="project" value="TreeGrafter"/>
</dbReference>
<dbReference type="Pfam" id="PF01423">
    <property type="entry name" value="LSM"/>
    <property type="match status" value="1"/>
</dbReference>
<evidence type="ECO:0000256" key="3">
    <source>
        <dbReference type="ARBA" id="ARBA00022664"/>
    </source>
</evidence>
<feature type="domain" description="Sm" evidence="10">
    <location>
        <begin position="4"/>
        <end position="75"/>
    </location>
</feature>
<comment type="caution">
    <text evidence="11">The sequence shown here is derived from an EMBL/GenBank/DDBJ whole genome shotgun (WGS) entry which is preliminary data.</text>
</comment>
<evidence type="ECO:0000256" key="1">
    <source>
        <dbReference type="ARBA" id="ARBA00004123"/>
    </source>
</evidence>
<gene>
    <name evidence="11" type="ORF">AV274_0926</name>
</gene>
<dbReference type="GO" id="GO:0005689">
    <property type="term" value="C:U12-type spliceosomal complex"/>
    <property type="evidence" value="ECO:0007669"/>
    <property type="project" value="TreeGrafter"/>
</dbReference>
<organism evidence="11 12">
    <name type="scientific">Blastocystis sp. subtype 1 (strain ATCC 50177 / NandII)</name>
    <dbReference type="NCBI Taxonomy" id="478820"/>
    <lineage>
        <taxon>Eukaryota</taxon>
        <taxon>Sar</taxon>
        <taxon>Stramenopiles</taxon>
        <taxon>Bigyra</taxon>
        <taxon>Opalozoa</taxon>
        <taxon>Opalinata</taxon>
        <taxon>Blastocystidae</taxon>
        <taxon>Blastocystis</taxon>
    </lineage>
</organism>
<keyword evidence="4 9" id="KW-0747">Spliceosome</keyword>
<accession>A0A196SNB5</accession>
<evidence type="ECO:0000256" key="4">
    <source>
        <dbReference type="ARBA" id="ARBA00022728"/>
    </source>
</evidence>
<evidence type="ECO:0000256" key="8">
    <source>
        <dbReference type="ARBA" id="ARBA00023274"/>
    </source>
</evidence>
<dbReference type="PIRSF" id="PIRSF037188">
    <property type="entry name" value="U6_snRNA_Lsm7"/>
    <property type="match status" value="1"/>
</dbReference>
<dbReference type="PANTHER" id="PTHR10553">
    <property type="entry name" value="SMALL NUCLEAR RIBONUCLEOPROTEIN"/>
    <property type="match status" value="1"/>
</dbReference>
<dbReference type="OrthoDB" id="2146at2759"/>
<keyword evidence="8 9" id="KW-0687">Ribonucleoprotein</keyword>
<dbReference type="Proteomes" id="UP000078348">
    <property type="component" value="Unassembled WGS sequence"/>
</dbReference>
<comment type="similarity">
    <text evidence="2 9">Belongs to the snRNP Sm proteins family.</text>
</comment>
<evidence type="ECO:0000313" key="11">
    <source>
        <dbReference type="EMBL" id="OAO17349.1"/>
    </source>
</evidence>
<sequence length="75" mass="8323">MGKEVNVNLNAYVGKTISLKLNGNRRVEGVLRGYDQLMNVVLEDAFEVIDESEKHEMGKVVIRGNSIIQMECGGI</sequence>
<dbReference type="InterPro" id="IPR010920">
    <property type="entry name" value="LSM_dom_sf"/>
</dbReference>
<dbReference type="GO" id="GO:0034719">
    <property type="term" value="C:SMN-Sm protein complex"/>
    <property type="evidence" value="ECO:0007669"/>
    <property type="project" value="TreeGrafter"/>
</dbReference>
<keyword evidence="7 9" id="KW-0539">Nucleus</keyword>
<dbReference type="GO" id="GO:0005682">
    <property type="term" value="C:U5 snRNP"/>
    <property type="evidence" value="ECO:0007669"/>
    <property type="project" value="TreeGrafter"/>
</dbReference>
<dbReference type="InterPro" id="IPR034098">
    <property type="entry name" value="Sm_G"/>
</dbReference>
<keyword evidence="12" id="KW-1185">Reference proteome</keyword>
<evidence type="ECO:0000256" key="5">
    <source>
        <dbReference type="ARBA" id="ARBA00022884"/>
    </source>
</evidence>
<evidence type="ECO:0000256" key="9">
    <source>
        <dbReference type="RuleBase" id="RU365052"/>
    </source>
</evidence>
<dbReference type="SUPFAM" id="SSF50182">
    <property type="entry name" value="Sm-like ribonucleoproteins"/>
    <property type="match status" value="1"/>
</dbReference>
<dbReference type="GO" id="GO:0005685">
    <property type="term" value="C:U1 snRNP"/>
    <property type="evidence" value="ECO:0007669"/>
    <property type="project" value="TreeGrafter"/>
</dbReference>
<evidence type="ECO:0000256" key="2">
    <source>
        <dbReference type="ARBA" id="ARBA00006850"/>
    </source>
</evidence>
<dbReference type="GO" id="GO:0000387">
    <property type="term" value="P:spliceosomal snRNP assembly"/>
    <property type="evidence" value="ECO:0007669"/>
    <property type="project" value="UniProtKB-UniRule"/>
</dbReference>
<dbReference type="STRING" id="478820.A0A196SNB5"/>
<dbReference type="GO" id="GO:0005687">
    <property type="term" value="C:U4 snRNP"/>
    <property type="evidence" value="ECO:0007669"/>
    <property type="project" value="TreeGrafter"/>
</dbReference>
<evidence type="ECO:0000256" key="7">
    <source>
        <dbReference type="ARBA" id="ARBA00023242"/>
    </source>
</evidence>
<name>A0A196SNB5_BLAHN</name>
<dbReference type="AlphaFoldDB" id="A0A196SNB5"/>
<dbReference type="EMBL" id="LXWW01000034">
    <property type="protein sequence ID" value="OAO17349.1"/>
    <property type="molecule type" value="Genomic_DNA"/>
</dbReference>
<dbReference type="GO" id="GO:0097526">
    <property type="term" value="C:spliceosomal tri-snRNP complex"/>
    <property type="evidence" value="ECO:0007669"/>
    <property type="project" value="TreeGrafter"/>
</dbReference>
<dbReference type="InterPro" id="IPR044641">
    <property type="entry name" value="Lsm7/SmG-like"/>
</dbReference>
<evidence type="ECO:0000256" key="6">
    <source>
        <dbReference type="ARBA" id="ARBA00023187"/>
    </source>
</evidence>
<keyword evidence="3 9" id="KW-0507">mRNA processing</keyword>
<dbReference type="InterPro" id="IPR001163">
    <property type="entry name" value="Sm_dom_euk/arc"/>
</dbReference>